<evidence type="ECO:0000256" key="1">
    <source>
        <dbReference type="ARBA" id="ARBA00006987"/>
    </source>
</evidence>
<keyword evidence="4" id="KW-1185">Reference proteome</keyword>
<accession>A0ABX1E7F9</accession>
<feature type="signal peptide" evidence="2">
    <location>
        <begin position="1"/>
        <end position="23"/>
    </location>
</feature>
<evidence type="ECO:0000313" key="4">
    <source>
        <dbReference type="Proteomes" id="UP000787635"/>
    </source>
</evidence>
<dbReference type="Proteomes" id="UP000787635">
    <property type="component" value="Unassembled WGS sequence"/>
</dbReference>
<dbReference type="Gene3D" id="3.40.190.150">
    <property type="entry name" value="Bordetella uptake gene, domain 1"/>
    <property type="match status" value="1"/>
</dbReference>
<dbReference type="InterPro" id="IPR005064">
    <property type="entry name" value="BUG"/>
</dbReference>
<dbReference type="InterPro" id="IPR042100">
    <property type="entry name" value="Bug_dom1"/>
</dbReference>
<dbReference type="Pfam" id="PF03401">
    <property type="entry name" value="TctC"/>
    <property type="match status" value="1"/>
</dbReference>
<evidence type="ECO:0000313" key="3">
    <source>
        <dbReference type="EMBL" id="NKC32898.1"/>
    </source>
</evidence>
<name>A0ABX1E7F9_9PROT</name>
<dbReference type="PANTHER" id="PTHR42928">
    <property type="entry name" value="TRICARBOXYLATE-BINDING PROTEIN"/>
    <property type="match status" value="1"/>
</dbReference>
<keyword evidence="2" id="KW-0732">Signal</keyword>
<reference evidence="3 4" key="1">
    <citation type="submission" date="2020-03" db="EMBL/GenBank/DDBJ databases">
        <title>Roseomonas selenitidurans sp. nov. isolated from urban soil.</title>
        <authorList>
            <person name="Liu H."/>
        </authorList>
    </citation>
    <scope>NUCLEOTIDE SEQUENCE [LARGE SCALE GENOMIC DNA]</scope>
    <source>
        <strain evidence="3 4">BU-1</strain>
    </source>
</reference>
<comment type="similarity">
    <text evidence="1">Belongs to the UPF0065 (bug) family.</text>
</comment>
<proteinExistence type="inferred from homology"/>
<dbReference type="RefSeq" id="WP_168033497.1">
    <property type="nucleotide sequence ID" value="NZ_JAAVNE010000034.1"/>
</dbReference>
<dbReference type="CDD" id="cd07012">
    <property type="entry name" value="PBP2_Bug_TTT"/>
    <property type="match status" value="1"/>
</dbReference>
<organism evidence="3 4">
    <name type="scientific">Falsiroseomonas selenitidurans</name>
    <dbReference type="NCBI Taxonomy" id="2716335"/>
    <lineage>
        <taxon>Bacteria</taxon>
        <taxon>Pseudomonadati</taxon>
        <taxon>Pseudomonadota</taxon>
        <taxon>Alphaproteobacteria</taxon>
        <taxon>Acetobacterales</taxon>
        <taxon>Roseomonadaceae</taxon>
        <taxon>Falsiroseomonas</taxon>
    </lineage>
</organism>
<protein>
    <submittedName>
        <fullName evidence="3">Tripartite tricarboxylate transporter substrate binding protein</fullName>
    </submittedName>
</protein>
<dbReference type="SUPFAM" id="SSF53850">
    <property type="entry name" value="Periplasmic binding protein-like II"/>
    <property type="match status" value="1"/>
</dbReference>
<sequence length="318" mass="34303">MLRRRTLLASGLALPALLRPAVAQDRPIQLMVGFAPGGNIDLAARMAAPFLEKYLGGQQIIVVNRPGAGGMIMLNDVAAAAPDGRTAALVSFPALVTALYDNRPRYTVDSFAYVGLLTDEPYTIFVGPNSPYKSLPDLIAAARAQPEHVTMAGAGVGSAPHLALMQLERAAGVRFTWVPTPGAGQAMQLVQGGHVAGSISTVSLTVRAHIQGALRVLALMSESRWDRAPDLPTTGEAGWKLEAGSARGFALPAATPAPMLQRWEDAVRRTAQDPAFKALTDRDYLILRHMDRATMTRFVQDENATYARIWRESPWRQN</sequence>
<dbReference type="PANTHER" id="PTHR42928:SF5">
    <property type="entry name" value="BLR1237 PROTEIN"/>
    <property type="match status" value="1"/>
</dbReference>
<dbReference type="PIRSF" id="PIRSF017082">
    <property type="entry name" value="YflP"/>
    <property type="match status" value="1"/>
</dbReference>
<evidence type="ECO:0000256" key="2">
    <source>
        <dbReference type="SAM" id="SignalP"/>
    </source>
</evidence>
<gene>
    <name evidence="3" type="ORF">HEQ75_18685</name>
</gene>
<feature type="chain" id="PRO_5047032993" evidence="2">
    <location>
        <begin position="24"/>
        <end position="318"/>
    </location>
</feature>
<dbReference type="EMBL" id="JAAVNE010000034">
    <property type="protein sequence ID" value="NKC32898.1"/>
    <property type="molecule type" value="Genomic_DNA"/>
</dbReference>
<comment type="caution">
    <text evidence="3">The sequence shown here is derived from an EMBL/GenBank/DDBJ whole genome shotgun (WGS) entry which is preliminary data.</text>
</comment>
<dbReference type="Gene3D" id="3.40.190.10">
    <property type="entry name" value="Periplasmic binding protein-like II"/>
    <property type="match status" value="1"/>
</dbReference>